<keyword evidence="2" id="KW-1185">Reference proteome</keyword>
<name>A0ABD3NB59_9STRA</name>
<reference evidence="1 2" key="1">
    <citation type="submission" date="2024-10" db="EMBL/GenBank/DDBJ databases">
        <title>Updated reference genomes for cyclostephanoid diatoms.</title>
        <authorList>
            <person name="Roberts W.R."/>
            <person name="Alverson A.J."/>
        </authorList>
    </citation>
    <scope>NUCLEOTIDE SEQUENCE [LARGE SCALE GENOMIC DNA]</scope>
    <source>
        <strain evidence="1 2">AJA276-08</strain>
    </source>
</reference>
<comment type="caution">
    <text evidence="1">The sequence shown here is derived from an EMBL/GenBank/DDBJ whole genome shotgun (WGS) entry which is preliminary data.</text>
</comment>
<dbReference type="AlphaFoldDB" id="A0ABD3NB59"/>
<sequence>MCNAGCEVNFTKIGCTVKYHGCTIICGQKCTKTGLWMLPLATNLLETSNCTANTITSSKRTTVPSAPSTPMAANINATSFAAEYAQYIHQILCSPPATTLLHALSKSTELVLVCNHLPRSTATDKGHMHCHRANTASTSRNNQADILAACAKVDRMSPQQEACAMHDMFCFAALAAANTGTMYTDLTGAFPIRSFKNMQYIFVAYIYDLNAIIV</sequence>
<evidence type="ECO:0000313" key="2">
    <source>
        <dbReference type="Proteomes" id="UP001530315"/>
    </source>
</evidence>
<evidence type="ECO:0000313" key="1">
    <source>
        <dbReference type="EMBL" id="KAL3773260.1"/>
    </source>
</evidence>
<dbReference type="EMBL" id="JALLAZ020001541">
    <property type="protein sequence ID" value="KAL3773260.1"/>
    <property type="molecule type" value="Genomic_DNA"/>
</dbReference>
<gene>
    <name evidence="1" type="ORF">ACHAW5_002424</name>
</gene>
<dbReference type="Proteomes" id="UP001530315">
    <property type="component" value="Unassembled WGS sequence"/>
</dbReference>
<protein>
    <submittedName>
        <fullName evidence="1">Uncharacterized protein</fullName>
    </submittedName>
</protein>
<proteinExistence type="predicted"/>
<organism evidence="1 2">
    <name type="scientific">Stephanodiscus triporus</name>
    <dbReference type="NCBI Taxonomy" id="2934178"/>
    <lineage>
        <taxon>Eukaryota</taxon>
        <taxon>Sar</taxon>
        <taxon>Stramenopiles</taxon>
        <taxon>Ochrophyta</taxon>
        <taxon>Bacillariophyta</taxon>
        <taxon>Coscinodiscophyceae</taxon>
        <taxon>Thalassiosirophycidae</taxon>
        <taxon>Stephanodiscales</taxon>
        <taxon>Stephanodiscaceae</taxon>
        <taxon>Stephanodiscus</taxon>
    </lineage>
</organism>
<accession>A0ABD3NB59</accession>